<keyword evidence="2" id="KW-0067">ATP-binding</keyword>
<dbReference type="AlphaFoldDB" id="A0A9D9D7R7"/>
<organism evidence="2 3">
    <name type="scientific">Candidatus Scatoplasma merdavium</name>
    <dbReference type="NCBI Taxonomy" id="2840932"/>
    <lineage>
        <taxon>Bacteria</taxon>
        <taxon>Bacillati</taxon>
        <taxon>Bacillota</taxon>
        <taxon>Bacilli</taxon>
        <taxon>Bacillales</taxon>
        <taxon>Candidatus Scatoplasma</taxon>
    </lineage>
</organism>
<gene>
    <name evidence="2" type="ORF">IAC78_01765</name>
</gene>
<dbReference type="Pfam" id="PF00005">
    <property type="entry name" value="ABC_tran"/>
    <property type="match status" value="1"/>
</dbReference>
<dbReference type="Gene3D" id="2.40.50.100">
    <property type="match status" value="1"/>
</dbReference>
<dbReference type="PROSITE" id="PS00211">
    <property type="entry name" value="ABC_TRANSPORTER_1"/>
    <property type="match status" value="1"/>
</dbReference>
<evidence type="ECO:0000313" key="3">
    <source>
        <dbReference type="Proteomes" id="UP000823629"/>
    </source>
</evidence>
<dbReference type="PANTHER" id="PTHR43875">
    <property type="entry name" value="MALTODEXTRIN IMPORT ATP-BINDING PROTEIN MSMX"/>
    <property type="match status" value="1"/>
</dbReference>
<accession>A0A9D9D7R7</accession>
<evidence type="ECO:0000259" key="1">
    <source>
        <dbReference type="PROSITE" id="PS50893"/>
    </source>
</evidence>
<keyword evidence="2" id="KW-0547">Nucleotide-binding</keyword>
<reference evidence="2" key="1">
    <citation type="submission" date="2020-10" db="EMBL/GenBank/DDBJ databases">
        <authorList>
            <person name="Gilroy R."/>
        </authorList>
    </citation>
    <scope>NUCLEOTIDE SEQUENCE</scope>
    <source>
        <strain evidence="2">1748</strain>
    </source>
</reference>
<dbReference type="Proteomes" id="UP000823629">
    <property type="component" value="Unassembled WGS sequence"/>
</dbReference>
<dbReference type="GO" id="GO:0005524">
    <property type="term" value="F:ATP binding"/>
    <property type="evidence" value="ECO:0007669"/>
    <property type="project" value="UniProtKB-KW"/>
</dbReference>
<dbReference type="PROSITE" id="PS50893">
    <property type="entry name" value="ABC_TRANSPORTER_2"/>
    <property type="match status" value="1"/>
</dbReference>
<dbReference type="InterPro" id="IPR017871">
    <property type="entry name" value="ABC_transporter-like_CS"/>
</dbReference>
<evidence type="ECO:0000313" key="2">
    <source>
        <dbReference type="EMBL" id="MBO8414193.1"/>
    </source>
</evidence>
<dbReference type="InterPro" id="IPR003439">
    <property type="entry name" value="ABC_transporter-like_ATP-bd"/>
</dbReference>
<dbReference type="EMBL" id="JADING010000051">
    <property type="protein sequence ID" value="MBO8414193.1"/>
    <property type="molecule type" value="Genomic_DNA"/>
</dbReference>
<dbReference type="PANTHER" id="PTHR43875:SF1">
    <property type="entry name" value="OSMOPROTECTIVE COMPOUNDS UPTAKE ATP-BINDING PROTEIN GGTA"/>
    <property type="match status" value="1"/>
</dbReference>
<dbReference type="GO" id="GO:0055052">
    <property type="term" value="C:ATP-binding cassette (ABC) transporter complex, substrate-binding subunit-containing"/>
    <property type="evidence" value="ECO:0007669"/>
    <property type="project" value="TreeGrafter"/>
</dbReference>
<name>A0A9D9D7R7_9BACL</name>
<dbReference type="InterPro" id="IPR027417">
    <property type="entry name" value="P-loop_NTPase"/>
</dbReference>
<comment type="caution">
    <text evidence="2">The sequence shown here is derived from an EMBL/GenBank/DDBJ whole genome shotgun (WGS) entry which is preliminary data.</text>
</comment>
<sequence length="361" mass="41729">MVRAVNVKSTNYEKLVGDLNKAAFFSTSTCSIVKVKNHHLVQRFRKMFLKRKIHGSDLKLYYANNQSKVFFTVTKITKPESEEMKNIFENEFQLTDIEMELKQAITHRKLTKEERRDIVMDTAKLVQVDEYLQRKPSQLSGGQQQRVAIARALVKKPKVLLLDEPLSNLDARLRLQTREEIRRIQQETGITTVFVTHDQEEAMSISDQIVVMKLGEMQQIDSPQNVYNNPANLFVAQFLGTPPINVFDGYIKDKKIYIGDDIIAEVKKDIPDQQLKIAIRPEGFQIESDRNKYGLTCEVEQLQILGRDISIIARNPQCTKPTFKFIISAEDETTAKKLKLKVKPNKMFIFDVVTEKRIYTE</sequence>
<proteinExistence type="predicted"/>
<dbReference type="SUPFAM" id="SSF52540">
    <property type="entry name" value="P-loop containing nucleoside triphosphate hydrolases"/>
    <property type="match status" value="1"/>
</dbReference>
<dbReference type="InterPro" id="IPR008995">
    <property type="entry name" value="Mo/tungstate-bd_C_term_dom"/>
</dbReference>
<reference evidence="2" key="2">
    <citation type="journal article" date="2021" name="PeerJ">
        <title>Extensive microbial diversity within the chicken gut microbiome revealed by metagenomics and culture.</title>
        <authorList>
            <person name="Gilroy R."/>
            <person name="Ravi A."/>
            <person name="Getino M."/>
            <person name="Pursley I."/>
            <person name="Horton D.L."/>
            <person name="Alikhan N.F."/>
            <person name="Baker D."/>
            <person name="Gharbi K."/>
            <person name="Hall N."/>
            <person name="Watson M."/>
            <person name="Adriaenssens E.M."/>
            <person name="Foster-Nyarko E."/>
            <person name="Jarju S."/>
            <person name="Secka A."/>
            <person name="Antonio M."/>
            <person name="Oren A."/>
            <person name="Chaudhuri R.R."/>
            <person name="La Ragione R."/>
            <person name="Hildebrand F."/>
            <person name="Pallen M.J."/>
        </authorList>
    </citation>
    <scope>NUCLEOTIDE SEQUENCE</scope>
    <source>
        <strain evidence="2">1748</strain>
    </source>
</reference>
<feature type="domain" description="ABC transporter" evidence="1">
    <location>
        <begin position="2"/>
        <end position="239"/>
    </location>
</feature>
<protein>
    <submittedName>
        <fullName evidence="2">ABC transporter ATP-binding protein</fullName>
    </submittedName>
</protein>
<dbReference type="Gene3D" id="3.40.50.300">
    <property type="entry name" value="P-loop containing nucleotide triphosphate hydrolases"/>
    <property type="match status" value="1"/>
</dbReference>
<dbReference type="InterPro" id="IPR047641">
    <property type="entry name" value="ABC_transpr_MalK/UgpC-like"/>
</dbReference>
<dbReference type="GO" id="GO:0016887">
    <property type="term" value="F:ATP hydrolysis activity"/>
    <property type="evidence" value="ECO:0007669"/>
    <property type="project" value="InterPro"/>
</dbReference>
<dbReference type="SUPFAM" id="SSF50331">
    <property type="entry name" value="MOP-like"/>
    <property type="match status" value="1"/>
</dbReference>